<dbReference type="Pfam" id="PF07302">
    <property type="entry name" value="AroM"/>
    <property type="match status" value="1"/>
</dbReference>
<accession>A0ABY5JVK6</accession>
<sequence length="222" mass="24758">MHKIGVITIGESPRTDLIPEIKRFFSSNITFVERGVLDNLSDIQLAEISPQNGQTTLISRKNNGTPVQMAKEKIIPMIQSIIDDLHHKVDLIILACTGVFPTFSSNIPIIYPDHLLNYVSQGIFKVKENIGVIVPLPEQSNSIKAKWATAGFQAITATCSPYHFQEQAMIKAIAAFENANVNTVVLDCIGYTQPMKELIQKQSDKFIILSRNIIFKTVSELF</sequence>
<keyword evidence="2" id="KW-1185">Reference proteome</keyword>
<name>A0ABY5JVK6_9BACI</name>
<dbReference type="InterPro" id="IPR010843">
    <property type="entry name" value="Uncharacterised_AroM"/>
</dbReference>
<protein>
    <submittedName>
        <fullName evidence="1">AroM family protein</fullName>
    </submittedName>
</protein>
<evidence type="ECO:0000313" key="1">
    <source>
        <dbReference type="EMBL" id="UUI04398.1"/>
    </source>
</evidence>
<gene>
    <name evidence="1" type="ORF">NP439_07015</name>
</gene>
<dbReference type="RefSeq" id="WP_256709310.1">
    <property type="nucleotide sequence ID" value="NZ_CP101914.1"/>
</dbReference>
<organism evidence="1 2">
    <name type="scientific">Oceanobacillus jeddahense</name>
    <dbReference type="NCBI Taxonomy" id="1462527"/>
    <lineage>
        <taxon>Bacteria</taxon>
        <taxon>Bacillati</taxon>
        <taxon>Bacillota</taxon>
        <taxon>Bacilli</taxon>
        <taxon>Bacillales</taxon>
        <taxon>Bacillaceae</taxon>
        <taxon>Oceanobacillus</taxon>
    </lineage>
</organism>
<proteinExistence type="predicted"/>
<evidence type="ECO:0000313" key="2">
    <source>
        <dbReference type="Proteomes" id="UP001059773"/>
    </source>
</evidence>
<dbReference type="Proteomes" id="UP001059773">
    <property type="component" value="Chromosome"/>
</dbReference>
<dbReference type="EMBL" id="CP101914">
    <property type="protein sequence ID" value="UUI04398.1"/>
    <property type="molecule type" value="Genomic_DNA"/>
</dbReference>
<reference evidence="1" key="1">
    <citation type="submission" date="2022-07" db="EMBL/GenBank/DDBJ databases">
        <title>FELIX.</title>
        <authorList>
            <person name="Wan K.H."/>
            <person name="Park S."/>
            <person name="Lawrence Q."/>
            <person name="Eichenberger J.P."/>
            <person name="Booth B.W."/>
            <person name="Piaggio A.J."/>
            <person name="Chandler J.C."/>
            <person name="Franklin A.B."/>
            <person name="Celniker S.E."/>
        </authorList>
    </citation>
    <scope>NUCLEOTIDE SEQUENCE</scope>
    <source>
        <strain evidence="1">QA-1986 374</strain>
    </source>
</reference>